<dbReference type="PROSITE" id="PS00018">
    <property type="entry name" value="EF_HAND_1"/>
    <property type="match status" value="1"/>
</dbReference>
<dbReference type="Proteomes" id="UP001189429">
    <property type="component" value="Unassembled WGS sequence"/>
</dbReference>
<dbReference type="EMBL" id="CAUYUJ010015407">
    <property type="protein sequence ID" value="CAK0853595.1"/>
    <property type="molecule type" value="Genomic_DNA"/>
</dbReference>
<feature type="domain" description="EF-hand" evidence="2">
    <location>
        <begin position="3"/>
        <end position="38"/>
    </location>
</feature>
<feature type="non-terminal residue" evidence="3">
    <location>
        <position position="1"/>
    </location>
</feature>
<feature type="non-terminal residue" evidence="3">
    <location>
        <position position="110"/>
    </location>
</feature>
<sequence length="110" mass="11286">QPIAAMSAAAAFDAIDRNHDGVITREEFAAVGNFIQQQPVTASLPTATLAPTVTYAAAPTMTYTAAAPVTYVTSPGVQYATAPAMEPAQPVTYAGPSEPMVTYAAPEQPG</sequence>
<organism evidence="3 4">
    <name type="scientific">Prorocentrum cordatum</name>
    <dbReference type="NCBI Taxonomy" id="2364126"/>
    <lineage>
        <taxon>Eukaryota</taxon>
        <taxon>Sar</taxon>
        <taxon>Alveolata</taxon>
        <taxon>Dinophyceae</taxon>
        <taxon>Prorocentrales</taxon>
        <taxon>Prorocentraceae</taxon>
        <taxon>Prorocentrum</taxon>
    </lineage>
</organism>
<evidence type="ECO:0000313" key="4">
    <source>
        <dbReference type="Proteomes" id="UP001189429"/>
    </source>
</evidence>
<gene>
    <name evidence="3" type="ORF">PCOR1329_LOCUS45003</name>
</gene>
<reference evidence="3" key="1">
    <citation type="submission" date="2023-10" db="EMBL/GenBank/DDBJ databases">
        <authorList>
            <person name="Chen Y."/>
            <person name="Shah S."/>
            <person name="Dougan E. K."/>
            <person name="Thang M."/>
            <person name="Chan C."/>
        </authorList>
    </citation>
    <scope>NUCLEOTIDE SEQUENCE [LARGE SCALE GENOMIC DNA]</scope>
</reference>
<dbReference type="InterPro" id="IPR018247">
    <property type="entry name" value="EF_Hand_1_Ca_BS"/>
</dbReference>
<evidence type="ECO:0000259" key="2">
    <source>
        <dbReference type="PROSITE" id="PS50222"/>
    </source>
</evidence>
<protein>
    <recommendedName>
        <fullName evidence="2">EF-hand domain-containing protein</fullName>
    </recommendedName>
</protein>
<proteinExistence type="predicted"/>
<accession>A0ABN9U417</accession>
<dbReference type="SUPFAM" id="SSF47473">
    <property type="entry name" value="EF-hand"/>
    <property type="match status" value="1"/>
</dbReference>
<evidence type="ECO:0000256" key="1">
    <source>
        <dbReference type="ARBA" id="ARBA00022837"/>
    </source>
</evidence>
<dbReference type="PROSITE" id="PS50222">
    <property type="entry name" value="EF_HAND_2"/>
    <property type="match status" value="1"/>
</dbReference>
<keyword evidence="1" id="KW-0106">Calcium</keyword>
<dbReference type="Pfam" id="PF13202">
    <property type="entry name" value="EF-hand_5"/>
    <property type="match status" value="1"/>
</dbReference>
<name>A0ABN9U417_9DINO</name>
<evidence type="ECO:0000313" key="3">
    <source>
        <dbReference type="EMBL" id="CAK0853595.1"/>
    </source>
</evidence>
<keyword evidence="4" id="KW-1185">Reference proteome</keyword>
<dbReference type="Gene3D" id="1.10.238.10">
    <property type="entry name" value="EF-hand"/>
    <property type="match status" value="1"/>
</dbReference>
<dbReference type="InterPro" id="IPR002048">
    <property type="entry name" value="EF_hand_dom"/>
</dbReference>
<dbReference type="InterPro" id="IPR011992">
    <property type="entry name" value="EF-hand-dom_pair"/>
</dbReference>
<comment type="caution">
    <text evidence="3">The sequence shown here is derived from an EMBL/GenBank/DDBJ whole genome shotgun (WGS) entry which is preliminary data.</text>
</comment>